<dbReference type="Proteomes" id="UP000054845">
    <property type="component" value="Unassembled WGS sequence"/>
</dbReference>
<dbReference type="AlphaFoldDB" id="A0A0P1BTD7"/>
<feature type="binding site" evidence="5">
    <location>
        <position position="380"/>
    </location>
    <ligand>
        <name>Mn(2+)</name>
        <dbReference type="ChEBI" id="CHEBI:29035"/>
    </ligand>
</feature>
<dbReference type="GO" id="GO:0008652">
    <property type="term" value="P:amino acid biosynthetic process"/>
    <property type="evidence" value="ECO:0007669"/>
    <property type="project" value="UniProtKB-KW"/>
</dbReference>
<evidence type="ECO:0000313" key="9">
    <source>
        <dbReference type="Proteomes" id="UP000054845"/>
    </source>
</evidence>
<proteinExistence type="inferred from homology"/>
<comment type="pathway">
    <text evidence="1 6">Metabolic intermediate biosynthesis; chorismate biosynthesis; chorismate from D-erythrose 4-phosphate and phosphoenolpyruvate: step 1/7.</text>
</comment>
<evidence type="ECO:0000256" key="4">
    <source>
        <dbReference type="ARBA" id="ARBA00047508"/>
    </source>
</evidence>
<keyword evidence="5" id="KW-0170">Cobalt</keyword>
<evidence type="ECO:0000256" key="5">
    <source>
        <dbReference type="PIRSR" id="PIRSR602480-1"/>
    </source>
</evidence>
<feature type="region of interest" description="Disordered" evidence="7">
    <location>
        <begin position="484"/>
        <end position="530"/>
    </location>
</feature>
<name>A0A0P1BTD7_9BASI</name>
<dbReference type="OrthoDB" id="2338at2759"/>
<protein>
    <recommendedName>
        <fullName evidence="6">Phospho-2-dehydro-3-deoxyheptonate aldolase</fullName>
        <ecNumber evidence="6">2.5.1.54</ecNumber>
    </recommendedName>
</protein>
<feature type="binding site" evidence="5">
    <location>
        <position position="315"/>
    </location>
    <ligand>
        <name>phosphoenolpyruvate</name>
        <dbReference type="ChEBI" id="CHEBI:58702"/>
    </ligand>
</feature>
<dbReference type="EMBL" id="CCYA01000389">
    <property type="protein sequence ID" value="CEH19529.1"/>
    <property type="molecule type" value="Genomic_DNA"/>
</dbReference>
<evidence type="ECO:0000256" key="2">
    <source>
        <dbReference type="ARBA" id="ARBA00008911"/>
    </source>
</evidence>
<comment type="cofactor">
    <cofactor evidence="5">
        <name>Mn(2+)</name>
        <dbReference type="ChEBI" id="CHEBI:29035"/>
    </cofactor>
    <cofactor evidence="5">
        <name>Co(2+)</name>
        <dbReference type="ChEBI" id="CHEBI:48828"/>
    </cofactor>
    <cofactor evidence="5">
        <name>Cd(2+)</name>
        <dbReference type="ChEBI" id="CHEBI:48775"/>
    </cofactor>
    <text evidence="5">Binds 1 divalent cation per subunit. The enzyme is active with manganese, cobalt or cadmium ions.</text>
</comment>
<evidence type="ECO:0000256" key="6">
    <source>
        <dbReference type="RuleBase" id="RU363071"/>
    </source>
</evidence>
<feature type="binding site" evidence="5">
    <location>
        <position position="460"/>
    </location>
    <ligand>
        <name>Mn(2+)</name>
        <dbReference type="ChEBI" id="CHEBI:29035"/>
    </ligand>
</feature>
<dbReference type="Pfam" id="PF01474">
    <property type="entry name" value="DAHP_synth_2"/>
    <property type="match status" value="1"/>
</dbReference>
<keyword evidence="5" id="KW-0104">Cadmium</keyword>
<dbReference type="STRING" id="401625.A0A0P1BTD7"/>
<feature type="compositionally biased region" description="Low complexity" evidence="7">
    <location>
        <begin position="486"/>
        <end position="502"/>
    </location>
</feature>
<keyword evidence="6" id="KW-0057">Aromatic amino acid biosynthesis</keyword>
<dbReference type="EC" id="2.5.1.54" evidence="6"/>
<dbReference type="Gene3D" id="3.20.20.70">
    <property type="entry name" value="Aldolase class I"/>
    <property type="match status" value="1"/>
</dbReference>
<dbReference type="SUPFAM" id="SSF51569">
    <property type="entry name" value="Aldolase"/>
    <property type="match status" value="1"/>
</dbReference>
<feature type="binding site" evidence="5">
    <location>
        <position position="346"/>
    </location>
    <ligand>
        <name>phosphoenolpyruvate</name>
        <dbReference type="ChEBI" id="CHEBI:58702"/>
    </ligand>
</feature>
<comment type="similarity">
    <text evidence="2 6">Belongs to the class-II DAHP synthase family.</text>
</comment>
<accession>A0A0P1BTD7</accession>
<dbReference type="UniPathway" id="UPA00053">
    <property type="reaction ID" value="UER00084"/>
</dbReference>
<keyword evidence="5" id="KW-0464">Manganese</keyword>
<feature type="binding site" evidence="5">
    <location>
        <position position="113"/>
    </location>
    <ligand>
        <name>phosphoenolpyruvate</name>
        <dbReference type="ChEBI" id="CHEBI:58702"/>
    </ligand>
</feature>
<evidence type="ECO:0000313" key="8">
    <source>
        <dbReference type="EMBL" id="CEH19529.1"/>
    </source>
</evidence>
<organism evidence="8 9">
    <name type="scientific">Ceraceosorus bombacis</name>
    <dbReference type="NCBI Taxonomy" id="401625"/>
    <lineage>
        <taxon>Eukaryota</taxon>
        <taxon>Fungi</taxon>
        <taxon>Dikarya</taxon>
        <taxon>Basidiomycota</taxon>
        <taxon>Ustilaginomycotina</taxon>
        <taxon>Exobasidiomycetes</taxon>
        <taxon>Ceraceosorales</taxon>
        <taxon>Ceraceosoraceae</taxon>
        <taxon>Ceraceosorus</taxon>
    </lineage>
</organism>
<keyword evidence="6" id="KW-0028">Amino-acid biosynthesis</keyword>
<reference evidence="8 9" key="1">
    <citation type="submission" date="2014-09" db="EMBL/GenBank/DDBJ databases">
        <authorList>
            <person name="Magalhaes I.L.F."/>
            <person name="Oliveira U."/>
            <person name="Santos F.R."/>
            <person name="Vidigal T.H.D.A."/>
            <person name="Brescovit A.D."/>
            <person name="Santos A.J."/>
        </authorList>
    </citation>
    <scope>NUCLEOTIDE SEQUENCE [LARGE SCALE GENOMIC DNA]</scope>
</reference>
<dbReference type="GO" id="GO:0003849">
    <property type="term" value="F:3-deoxy-7-phosphoheptulonate synthase activity"/>
    <property type="evidence" value="ECO:0007669"/>
    <property type="project" value="UniProtKB-EC"/>
</dbReference>
<dbReference type="PANTHER" id="PTHR21337">
    <property type="entry name" value="PHOSPHO-2-DEHYDRO-3-DEOXYHEPTONATE ALDOLASE 1, 2"/>
    <property type="match status" value="1"/>
</dbReference>
<dbReference type="PANTHER" id="PTHR21337:SF0">
    <property type="entry name" value="PHOSPHO-2-DEHYDRO-3-DEOXYHEPTONATE ALDOLASE"/>
    <property type="match status" value="1"/>
</dbReference>
<keyword evidence="3 6" id="KW-0808">Transferase</keyword>
<sequence>MASASISDAWTPSSWRTKPIAQDVLYPDQAELNRATERLKQLPGLVTPFEIEKLRKQLADVADGKAFLLQSGDCAELFTDCVPSKIDAKVKLSLLMSLILIWGGRLPVVRVGRIAGQYAKPRSKATEVVKTEDGEQVEVLTFRGDNVNAFQASASARRPDPERLLQSYFHSCATLNHIRASLGSGIADLHAPQSWSLAHVRSPALQREFSSVIESLEDALHFMQVVGADRNERSLESVDYYTSHEGLMLEYEESLTRGIESSRMSKSKSQAPNESNHASHYALSAHTLWLGDRTRQLDGAHVEYFRGLINPIGIKVGPSMKPGELVALLAKVDPFAEKGRCTLICRFGAGKAPSLLPPLIQAVRSSPHANSVIWCSDPMHGNTRSSPLDPSIKTRRFGDVVTELVESLQVHAVERSRLAGVHLELTGEVNAKGESVTECVGGSMELSDEDLSRRYLTHCDPRLNYEQSLDVAFLLSHSLRSRRLGRSSSASRSRTRETSPTSSPIPPSDNAQNRVSHGDKTHPSLLLNEDEDSLLKELVRGISNRS</sequence>
<dbReference type="GO" id="GO:0009073">
    <property type="term" value="P:aromatic amino acid family biosynthetic process"/>
    <property type="evidence" value="ECO:0007669"/>
    <property type="project" value="UniProtKB-KW"/>
</dbReference>
<dbReference type="InterPro" id="IPR002480">
    <property type="entry name" value="DAHP_synth_2"/>
</dbReference>
<evidence type="ECO:0000256" key="3">
    <source>
        <dbReference type="ARBA" id="ARBA00022679"/>
    </source>
</evidence>
<keyword evidence="9" id="KW-1185">Reference proteome</keyword>
<dbReference type="InterPro" id="IPR013785">
    <property type="entry name" value="Aldolase_TIM"/>
</dbReference>
<dbReference type="GO" id="GO:0009423">
    <property type="term" value="P:chorismate biosynthetic process"/>
    <property type="evidence" value="ECO:0007669"/>
    <property type="project" value="UniProtKB-UniPathway"/>
</dbReference>
<feature type="binding site" evidence="5">
    <location>
        <position position="424"/>
    </location>
    <ligand>
        <name>Mn(2+)</name>
        <dbReference type="ChEBI" id="CHEBI:29035"/>
    </ligand>
</feature>
<evidence type="ECO:0000256" key="1">
    <source>
        <dbReference type="ARBA" id="ARBA00004688"/>
    </source>
</evidence>
<comment type="catalytic activity">
    <reaction evidence="4 6">
        <text>D-erythrose 4-phosphate + phosphoenolpyruvate + H2O = 7-phospho-2-dehydro-3-deoxy-D-arabino-heptonate + phosphate</text>
        <dbReference type="Rhea" id="RHEA:14717"/>
        <dbReference type="ChEBI" id="CHEBI:15377"/>
        <dbReference type="ChEBI" id="CHEBI:16897"/>
        <dbReference type="ChEBI" id="CHEBI:43474"/>
        <dbReference type="ChEBI" id="CHEBI:58394"/>
        <dbReference type="ChEBI" id="CHEBI:58702"/>
        <dbReference type="EC" id="2.5.1.54"/>
    </reaction>
</comment>
<evidence type="ECO:0000256" key="7">
    <source>
        <dbReference type="SAM" id="MobiDB-lite"/>
    </source>
</evidence>
<feature type="binding site" evidence="5">
    <location>
        <position position="74"/>
    </location>
    <ligand>
        <name>Mn(2+)</name>
        <dbReference type="ChEBI" id="CHEBI:29035"/>
    </ligand>
</feature>